<evidence type="ECO:0000256" key="3">
    <source>
        <dbReference type="ARBA" id="ARBA00007317"/>
    </source>
</evidence>
<protein>
    <recommendedName>
        <fullName evidence="5">Dihydrolipoyllysine-residue succinyltransferase component of 2-oxoglutarate dehydrogenase complex, mitochondrial</fullName>
        <ecNumber evidence="4">2.3.1.61</ecNumber>
    </recommendedName>
    <alternativeName>
        <fullName evidence="11">2-oxoglutarate dehydrogenase complex component E2</fullName>
    </alternativeName>
    <alternativeName>
        <fullName evidence="10">E2K</fullName>
    </alternativeName>
</protein>
<comment type="pathway">
    <text evidence="2">Amino-acid degradation; L-lysine degradation via saccharopine pathway; glutaryl-CoA from L-lysine: step 6/6.</text>
</comment>
<dbReference type="EMBL" id="JANEYF010005715">
    <property type="protein sequence ID" value="KAJ8927206.1"/>
    <property type="molecule type" value="Genomic_DNA"/>
</dbReference>
<feature type="domain" description="2-oxoacid dehydrogenase acyltransferase catalytic" evidence="14">
    <location>
        <begin position="2"/>
        <end position="131"/>
    </location>
</feature>
<comment type="cofactor">
    <cofactor evidence="1">
        <name>(R)-lipoate</name>
        <dbReference type="ChEBI" id="CHEBI:83088"/>
    </cofactor>
</comment>
<dbReference type="GO" id="GO:0004149">
    <property type="term" value="F:dihydrolipoyllysine-residue succinyltransferase activity"/>
    <property type="evidence" value="ECO:0007669"/>
    <property type="project" value="UniProtKB-EC"/>
</dbReference>
<evidence type="ECO:0000256" key="12">
    <source>
        <dbReference type="ARBA" id="ARBA00046046"/>
    </source>
</evidence>
<dbReference type="SUPFAM" id="SSF52777">
    <property type="entry name" value="CoA-dependent acyltransferases"/>
    <property type="match status" value="2"/>
</dbReference>
<dbReference type="GO" id="GO:0005739">
    <property type="term" value="C:mitochondrion"/>
    <property type="evidence" value="ECO:0007669"/>
    <property type="project" value="TreeGrafter"/>
</dbReference>
<evidence type="ECO:0000313" key="16">
    <source>
        <dbReference type="Proteomes" id="UP001162156"/>
    </source>
</evidence>
<dbReference type="PANTHER" id="PTHR43416:SF5">
    <property type="entry name" value="DIHYDROLIPOYLLYSINE-RESIDUE SUCCINYLTRANSFERASE COMPONENT OF 2-OXOGLUTARATE DEHYDROGENASE COMPLEX, MITOCHONDRIAL"/>
    <property type="match status" value="1"/>
</dbReference>
<evidence type="ECO:0000256" key="11">
    <source>
        <dbReference type="ARBA" id="ARBA00032406"/>
    </source>
</evidence>
<reference evidence="15" key="1">
    <citation type="journal article" date="2023" name="Insect Mol. Biol.">
        <title>Genome sequencing provides insights into the evolution of gene families encoding plant cell wall-degrading enzymes in longhorned beetles.</title>
        <authorList>
            <person name="Shin N.R."/>
            <person name="Okamura Y."/>
            <person name="Kirsch R."/>
            <person name="Pauchet Y."/>
        </authorList>
    </citation>
    <scope>NUCLEOTIDE SEQUENCE</scope>
    <source>
        <strain evidence="15">RBIC_L_NR</strain>
    </source>
</reference>
<dbReference type="InterPro" id="IPR050537">
    <property type="entry name" value="2-oxoacid_dehydrogenase"/>
</dbReference>
<evidence type="ECO:0000313" key="15">
    <source>
        <dbReference type="EMBL" id="KAJ8927206.1"/>
    </source>
</evidence>
<evidence type="ECO:0000256" key="7">
    <source>
        <dbReference type="ARBA" id="ARBA00022679"/>
    </source>
</evidence>
<evidence type="ECO:0000256" key="8">
    <source>
        <dbReference type="ARBA" id="ARBA00022823"/>
    </source>
</evidence>
<dbReference type="GO" id="GO:0006099">
    <property type="term" value="P:tricarboxylic acid cycle"/>
    <property type="evidence" value="ECO:0007669"/>
    <property type="project" value="UniProtKB-KW"/>
</dbReference>
<evidence type="ECO:0000256" key="5">
    <source>
        <dbReference type="ARBA" id="ARBA00020294"/>
    </source>
</evidence>
<keyword evidence="8" id="KW-0450">Lipoyl</keyword>
<dbReference type="PANTHER" id="PTHR43416">
    <property type="entry name" value="DIHYDROLIPOYLLYSINE-RESIDUE SUCCINYLTRANSFERASE COMPONENT OF 2-OXOGLUTARATE DEHYDROGENASE COMPLEX, MITOCHONDRIAL-RELATED"/>
    <property type="match status" value="1"/>
</dbReference>
<keyword evidence="9" id="KW-0012">Acyltransferase</keyword>
<dbReference type="Gene3D" id="3.30.559.10">
    <property type="entry name" value="Chloramphenicol acetyltransferase-like domain"/>
    <property type="match status" value="2"/>
</dbReference>
<evidence type="ECO:0000256" key="4">
    <source>
        <dbReference type="ARBA" id="ARBA00012945"/>
    </source>
</evidence>
<keyword evidence="16" id="KW-1185">Reference proteome</keyword>
<proteinExistence type="inferred from homology"/>
<comment type="caution">
    <text evidence="15">The sequence shown here is derived from an EMBL/GenBank/DDBJ whole genome shotgun (WGS) entry which is preliminary data.</text>
</comment>
<evidence type="ECO:0000256" key="1">
    <source>
        <dbReference type="ARBA" id="ARBA00001938"/>
    </source>
</evidence>
<dbReference type="EC" id="2.3.1.61" evidence="4"/>
<keyword evidence="7" id="KW-0808">Transferase</keyword>
<keyword evidence="6" id="KW-0816">Tricarboxylic acid cycle</keyword>
<dbReference type="Pfam" id="PF00198">
    <property type="entry name" value="2-oxoacid_dh"/>
    <property type="match status" value="2"/>
</dbReference>
<name>A0AAV8WNC6_9CUCU</name>
<evidence type="ECO:0000259" key="14">
    <source>
        <dbReference type="Pfam" id="PF00198"/>
    </source>
</evidence>
<dbReference type="InterPro" id="IPR001078">
    <property type="entry name" value="2-oxoacid_DH_actylTfrase"/>
</dbReference>
<evidence type="ECO:0000256" key="2">
    <source>
        <dbReference type="ARBA" id="ARBA00005145"/>
    </source>
</evidence>
<evidence type="ECO:0000256" key="13">
    <source>
        <dbReference type="SAM" id="MobiDB-lite"/>
    </source>
</evidence>
<evidence type="ECO:0000256" key="9">
    <source>
        <dbReference type="ARBA" id="ARBA00023315"/>
    </source>
</evidence>
<comment type="function">
    <text evidence="12">Dihydrolipoamide succinyltransferase (E2) component of the 2-oxoglutarate dehydrogenase complex. The 2-oxoglutarate dehydrogenase complex catalyzes the overall conversion of 2-oxoglutarate to succinyl-CoA and CO(2). The 2-oxoglutarate dehydrogenase complex is mainly active in the mitochondrion. A fraction of the 2-oxoglutarate dehydrogenase complex also localizes in the nucleus and is required for lysine succinylation of histones: associates with KAT2A on chromatin and provides succinyl-CoA to histone succinyltransferase KAT2A.</text>
</comment>
<dbReference type="AlphaFoldDB" id="A0AAV8WNC6"/>
<dbReference type="Proteomes" id="UP001162156">
    <property type="component" value="Unassembled WGS sequence"/>
</dbReference>
<comment type="similarity">
    <text evidence="3">Belongs to the 2-oxoacid dehydrogenase family.</text>
</comment>
<dbReference type="InterPro" id="IPR023213">
    <property type="entry name" value="CAT-like_dom_sf"/>
</dbReference>
<accession>A0AAV8WNC6</accession>
<sequence length="302" mass="34150">MSAFLKASAYALQDQPVVNAVIEGQEIIYRDYVDISVAVATPKGLVVPVIRNVERMNYADIERTMAQLGEKARKGQIAVEDMDGGTFTISNGGVFSSLMGTPIINPPQSSILGMHAIFERPMAIKGQRSVAQHETSNFCRITSTKMKLVKIRSEAKKHHGQTDKFRKGQYQHGDGAFHGKNEKDRKIWLFITRVPDDVDDGNIKSYIETRTDTNDVQVKKLPTYNANLDNQSYHKGQVIIYHEGVQTIYNPKFWPRKIVVIRPMMYVALTYDHRLIDGREAVLFLRKIKQCVEDPRAILAGL</sequence>
<gene>
    <name evidence="15" type="ORF">NQ314_020359</name>
</gene>
<evidence type="ECO:0000256" key="10">
    <source>
        <dbReference type="ARBA" id="ARBA00031331"/>
    </source>
</evidence>
<feature type="region of interest" description="Disordered" evidence="13">
    <location>
        <begin position="155"/>
        <end position="176"/>
    </location>
</feature>
<feature type="domain" description="2-oxoacid dehydrogenase acyltransferase catalytic" evidence="14">
    <location>
        <begin position="246"/>
        <end position="299"/>
    </location>
</feature>
<organism evidence="15 16">
    <name type="scientific">Rhamnusium bicolor</name>
    <dbReference type="NCBI Taxonomy" id="1586634"/>
    <lineage>
        <taxon>Eukaryota</taxon>
        <taxon>Metazoa</taxon>
        <taxon>Ecdysozoa</taxon>
        <taxon>Arthropoda</taxon>
        <taxon>Hexapoda</taxon>
        <taxon>Insecta</taxon>
        <taxon>Pterygota</taxon>
        <taxon>Neoptera</taxon>
        <taxon>Endopterygota</taxon>
        <taxon>Coleoptera</taxon>
        <taxon>Polyphaga</taxon>
        <taxon>Cucujiformia</taxon>
        <taxon>Chrysomeloidea</taxon>
        <taxon>Cerambycidae</taxon>
        <taxon>Lepturinae</taxon>
        <taxon>Rhagiini</taxon>
        <taxon>Rhamnusium</taxon>
    </lineage>
</organism>
<evidence type="ECO:0000256" key="6">
    <source>
        <dbReference type="ARBA" id="ARBA00022532"/>
    </source>
</evidence>